<dbReference type="InterPro" id="IPR055102">
    <property type="entry name" value="PDXDC1-like_3rd"/>
</dbReference>
<keyword evidence="12" id="KW-1267">Proteomics identification</keyword>
<evidence type="ECO:0000256" key="7">
    <source>
        <dbReference type="SAM" id="MobiDB-lite"/>
    </source>
</evidence>
<evidence type="ECO:0000256" key="1">
    <source>
        <dbReference type="ARBA" id="ARBA00001933"/>
    </source>
</evidence>
<comment type="similarity">
    <text evidence="5">Belongs to the group II decarboxylase family.</text>
</comment>
<accession>A0A498NI10</accession>
<evidence type="ECO:0000313" key="11">
    <source>
        <dbReference type="Proteomes" id="UP000290572"/>
    </source>
</evidence>
<evidence type="ECO:0007829" key="12">
    <source>
        <dbReference type="PeptideAtlas" id="A0A498NI10"/>
    </source>
</evidence>
<dbReference type="PANTHER" id="PTHR42735">
    <property type="match status" value="1"/>
</dbReference>
<evidence type="ECO:0000256" key="2">
    <source>
        <dbReference type="ARBA" id="ARBA00022898"/>
    </source>
</evidence>
<feature type="compositionally biased region" description="Low complexity" evidence="7">
    <location>
        <begin position="462"/>
        <end position="473"/>
    </location>
</feature>
<dbReference type="Pfam" id="PF00282">
    <property type="entry name" value="Pyridoxal_deC"/>
    <property type="match status" value="1"/>
</dbReference>
<dbReference type="GO" id="GO:0016830">
    <property type="term" value="F:carbon-carbon lyase activity"/>
    <property type="evidence" value="ECO:0007669"/>
    <property type="project" value="InterPro"/>
</dbReference>
<organism evidence="9 11">
    <name type="scientific">Labeo rohita</name>
    <name type="common">Indian major carp</name>
    <name type="synonym">Cyprinus rohita</name>
    <dbReference type="NCBI Taxonomy" id="84645"/>
    <lineage>
        <taxon>Eukaryota</taxon>
        <taxon>Metazoa</taxon>
        <taxon>Chordata</taxon>
        <taxon>Craniata</taxon>
        <taxon>Vertebrata</taxon>
        <taxon>Euteleostomi</taxon>
        <taxon>Actinopterygii</taxon>
        <taxon>Neopterygii</taxon>
        <taxon>Teleostei</taxon>
        <taxon>Ostariophysi</taxon>
        <taxon>Cypriniformes</taxon>
        <taxon>Cyprinidae</taxon>
        <taxon>Labeoninae</taxon>
        <taxon>Labeonini</taxon>
        <taxon>Labeo</taxon>
    </lineage>
</organism>
<feature type="domain" description="PDXDC1-like third" evidence="8">
    <location>
        <begin position="250"/>
        <end position="355"/>
    </location>
</feature>
<keyword evidence="3 5" id="KW-0456">Lyase</keyword>
<dbReference type="AlphaFoldDB" id="A0A498NI10"/>
<dbReference type="Proteomes" id="UP000290572">
    <property type="component" value="Unassembled WGS sequence"/>
</dbReference>
<keyword evidence="6" id="KW-0175">Coiled coil</keyword>
<dbReference type="InterPro" id="IPR015421">
    <property type="entry name" value="PyrdxlP-dep_Trfase_major"/>
</dbReference>
<dbReference type="STRING" id="84645.A0A498NI10"/>
<proteinExistence type="evidence at protein level"/>
<evidence type="ECO:0000256" key="6">
    <source>
        <dbReference type="SAM" id="Coils"/>
    </source>
</evidence>
<feature type="region of interest" description="Disordered" evidence="7">
    <location>
        <begin position="457"/>
        <end position="527"/>
    </location>
</feature>
<feature type="compositionally biased region" description="Basic and acidic residues" evidence="7">
    <location>
        <begin position="496"/>
        <end position="505"/>
    </location>
</feature>
<feature type="compositionally biased region" description="Acidic residues" evidence="7">
    <location>
        <begin position="517"/>
        <end position="527"/>
    </location>
</feature>
<dbReference type="Gene3D" id="3.40.640.10">
    <property type="entry name" value="Type I PLP-dependent aspartate aminotransferase-like (Major domain)"/>
    <property type="match status" value="1"/>
</dbReference>
<dbReference type="InterPro" id="IPR050477">
    <property type="entry name" value="GrpII_AminoAcid_Decarb"/>
</dbReference>
<dbReference type="InterPro" id="IPR002129">
    <property type="entry name" value="PyrdxlP-dep_de-COase"/>
</dbReference>
<name>A0A498NI10_LABRO</name>
<gene>
    <name evidence="10" type="ORF">ROHU_015825</name>
    <name evidence="9" type="ORF">ROHU_016982</name>
</gene>
<dbReference type="GO" id="GO:0030170">
    <property type="term" value="F:pyridoxal phosphate binding"/>
    <property type="evidence" value="ECO:0007669"/>
    <property type="project" value="InterPro"/>
</dbReference>
<dbReference type="SUPFAM" id="SSF53383">
    <property type="entry name" value="PLP-dependent transferases"/>
    <property type="match status" value="1"/>
</dbReference>
<reference evidence="9 11" key="1">
    <citation type="submission" date="2018-03" db="EMBL/GenBank/DDBJ databases">
        <title>Draft genome sequence of Rohu Carp (Labeo rohita).</title>
        <authorList>
            <person name="Das P."/>
            <person name="Kushwaha B."/>
            <person name="Joshi C.G."/>
            <person name="Kumar D."/>
            <person name="Nagpure N.S."/>
            <person name="Sahoo L."/>
            <person name="Das S.P."/>
            <person name="Bit A."/>
            <person name="Patnaik S."/>
            <person name="Meher P.K."/>
            <person name="Jayasankar P."/>
            <person name="Koringa P.G."/>
            <person name="Patel N.V."/>
            <person name="Hinsu A.T."/>
            <person name="Kumar R."/>
            <person name="Pandey M."/>
            <person name="Agarwal S."/>
            <person name="Srivastava S."/>
            <person name="Singh M."/>
            <person name="Iquebal M.A."/>
            <person name="Jaiswal S."/>
            <person name="Angadi U.B."/>
            <person name="Kumar N."/>
            <person name="Raza M."/>
            <person name="Shah T.M."/>
            <person name="Rai A."/>
            <person name="Jena J.K."/>
        </authorList>
    </citation>
    <scope>NUCLEOTIDE SEQUENCE [LARGE SCALE GENOMIC DNA]</scope>
    <source>
        <strain evidence="9">DASCIFA01</strain>
        <tissue evidence="9">Testis</tissue>
    </source>
</reference>
<comment type="caution">
    <text evidence="9">The sequence shown here is derived from an EMBL/GenBank/DDBJ whole genome shotgun (WGS) entry which is preliminary data.</text>
</comment>
<dbReference type="PANTHER" id="PTHR42735:SF1">
    <property type="entry name" value="PYRIDOXAL-DEPENDENT DECARBOXYLASE DOMAIN-CONTAINING PROTEIN 1-RELATED"/>
    <property type="match status" value="1"/>
</dbReference>
<evidence type="ECO:0000313" key="10">
    <source>
        <dbReference type="EMBL" id="RXN33071.1"/>
    </source>
</evidence>
<sequence length="527" mass="58391">MDKLPVKDAVCWRTGTHGSIGTQSGRIYFCPGTRKIEKADHPHPVGYHSLALQAFQDVALLDKLIRDDRESGKAPLLLIANAGTPGAGHTDKLGRLKELCVQYNMWLHVEGVNLATLALGQAATKCDSMTLTPGPWLGLPAVPAVTLYRQEDPALSLAAGLTSSQPVEKLRALPLWLSLQYLGHDGIVQRIKHASQLVEDELNSPVVVFRFSQDNSAPLGTQENDVAALVEKLGEMIPVLCCTLCFRQDFKDEVLQQASLSYIEDPNWPGLGGVRYEPRTTDLEEDKRQHRVERINSDLLKKLMELDTDLYFSSGPEFCEEKNCIFIGMATEDLDVAELVETIVTFGRDIEESGKLFENMTEVVRKGIQEAELQLQKANEEKLMEEGVLRQIPLVGSVLNWFSPVQASVKGRTFNLAEGCLDSTEPVYSIKAQMIKEASLDSPKSATRRFPGQKLFRRHGVGSDSVSDTSSVSHLEESFRETAPVQASDADEAEVPQERRVHIVEETVLSDQRVPEGEETESVDTLR</sequence>
<dbReference type="Pfam" id="PF22937">
    <property type="entry name" value="PDXDC1-like_cen2"/>
    <property type="match status" value="1"/>
</dbReference>
<dbReference type="GO" id="GO:0019752">
    <property type="term" value="P:carboxylic acid metabolic process"/>
    <property type="evidence" value="ECO:0007669"/>
    <property type="project" value="InterPro"/>
</dbReference>
<evidence type="ECO:0000313" key="9">
    <source>
        <dbReference type="EMBL" id="RXN31493.1"/>
    </source>
</evidence>
<evidence type="ECO:0000256" key="5">
    <source>
        <dbReference type="RuleBase" id="RU000382"/>
    </source>
</evidence>
<keyword evidence="2 5" id="KW-0663">Pyridoxal phosphate</keyword>
<dbReference type="EMBL" id="QBIY01011457">
    <property type="protein sequence ID" value="RXN31493.1"/>
    <property type="molecule type" value="Genomic_DNA"/>
</dbReference>
<evidence type="ECO:0000256" key="3">
    <source>
        <dbReference type="ARBA" id="ARBA00023239"/>
    </source>
</evidence>
<dbReference type="InterPro" id="IPR015424">
    <property type="entry name" value="PyrdxlP-dep_Trfase"/>
</dbReference>
<feature type="coiled-coil region" evidence="6">
    <location>
        <begin position="361"/>
        <end position="388"/>
    </location>
</feature>
<evidence type="ECO:0000259" key="8">
    <source>
        <dbReference type="Pfam" id="PF22937"/>
    </source>
</evidence>
<evidence type="ECO:0000256" key="4">
    <source>
        <dbReference type="ARBA" id="ARBA00047190"/>
    </source>
</evidence>
<comment type="cofactor">
    <cofactor evidence="1 5">
        <name>pyridoxal 5'-phosphate</name>
        <dbReference type="ChEBI" id="CHEBI:597326"/>
    </cofactor>
</comment>
<dbReference type="EMBL" id="QBIY01011302">
    <property type="protein sequence ID" value="RXN33071.1"/>
    <property type="molecule type" value="Genomic_DNA"/>
</dbReference>
<protein>
    <recommendedName>
        <fullName evidence="4">Pyridoxal-dependent decarboxylase domain-containing protein 1</fullName>
    </recommendedName>
</protein>
<keyword evidence="11" id="KW-1185">Reference proteome</keyword>